<reference evidence="2" key="1">
    <citation type="submission" date="2022-07" db="EMBL/GenBank/DDBJ databases">
        <title>Phylogenomic reconstructions and comparative analyses of Kickxellomycotina fungi.</title>
        <authorList>
            <person name="Reynolds N.K."/>
            <person name="Stajich J.E."/>
            <person name="Barry K."/>
            <person name="Grigoriev I.V."/>
            <person name="Crous P."/>
            <person name="Smith M.E."/>
        </authorList>
    </citation>
    <scope>NUCLEOTIDE SEQUENCE</scope>
    <source>
        <strain evidence="2">BCRC 34381</strain>
    </source>
</reference>
<proteinExistence type="predicted"/>
<feature type="compositionally biased region" description="Polar residues" evidence="1">
    <location>
        <begin position="389"/>
        <end position="411"/>
    </location>
</feature>
<evidence type="ECO:0000313" key="2">
    <source>
        <dbReference type="EMBL" id="KAJ1734401.1"/>
    </source>
</evidence>
<evidence type="ECO:0000256" key="1">
    <source>
        <dbReference type="SAM" id="MobiDB-lite"/>
    </source>
</evidence>
<keyword evidence="3" id="KW-1185">Reference proteome</keyword>
<feature type="region of interest" description="Disordered" evidence="1">
    <location>
        <begin position="233"/>
        <end position="274"/>
    </location>
</feature>
<sequence length="423" mass="44752">MDASPDNSSLRGASQSSTGCCCNTHGRAAAGNAHAAPDAGSALLALSSEATALPDAHATERERLLWVALAQSRTEIRELQSQIRSLFSINLRYAEQLRHALAAEPARKRPRTSAPGARPLLPEAAGAATAMRPDPSSQPLLGVVGPLAPALPHLQAASHQQCAPQIHAVPMSLGTSPSSARHIYRGAAHLPSMHAIPPVERTSIAVADAAMGAGASSLLAQIPDTLPSGFSGARDPTLAWSSPRSADLPAVPSTDSSPTTRQLPVGSPPGQDAGVDTTVIGDPDAIPSIGKFSSPRALYQFRVRVSEYEQTHGSQWREKMDSKHRQNWSRISAVYNRILQLRGADAGDVAVERALQAVEDEMASSRATLTRYSQIVRKQLNNERRQSVHRASTSTRLAAQQQQHPAASTSIPGPHPQGLFGPN</sequence>
<feature type="region of interest" description="Disordered" evidence="1">
    <location>
        <begin position="381"/>
        <end position="423"/>
    </location>
</feature>
<feature type="compositionally biased region" description="Polar residues" evidence="1">
    <location>
        <begin position="253"/>
        <end position="262"/>
    </location>
</feature>
<gene>
    <name evidence="2" type="ORF">LPJ61_001096</name>
</gene>
<comment type="caution">
    <text evidence="2">The sequence shown here is derived from an EMBL/GenBank/DDBJ whole genome shotgun (WGS) entry which is preliminary data.</text>
</comment>
<evidence type="ECO:0000313" key="3">
    <source>
        <dbReference type="Proteomes" id="UP001143981"/>
    </source>
</evidence>
<dbReference type="EMBL" id="JANBOI010000077">
    <property type="protein sequence ID" value="KAJ1734401.1"/>
    <property type="molecule type" value="Genomic_DNA"/>
</dbReference>
<protein>
    <submittedName>
        <fullName evidence="2">Uncharacterized protein</fullName>
    </submittedName>
</protein>
<name>A0A9W7YHL3_9FUNG</name>
<dbReference type="Proteomes" id="UP001143981">
    <property type="component" value="Unassembled WGS sequence"/>
</dbReference>
<dbReference type="OrthoDB" id="5576006at2759"/>
<accession>A0A9W7YHL3</accession>
<dbReference type="AlphaFoldDB" id="A0A9W7YHL3"/>
<organism evidence="2 3">
    <name type="scientific">Coemansia biformis</name>
    <dbReference type="NCBI Taxonomy" id="1286918"/>
    <lineage>
        <taxon>Eukaryota</taxon>
        <taxon>Fungi</taxon>
        <taxon>Fungi incertae sedis</taxon>
        <taxon>Zoopagomycota</taxon>
        <taxon>Kickxellomycotina</taxon>
        <taxon>Kickxellomycetes</taxon>
        <taxon>Kickxellales</taxon>
        <taxon>Kickxellaceae</taxon>
        <taxon>Coemansia</taxon>
    </lineage>
</organism>